<accession>A0A3D9SKW0</accession>
<gene>
    <name evidence="1" type="ORF">A8990_101329</name>
</gene>
<dbReference type="Proteomes" id="UP000256304">
    <property type="component" value="Unassembled WGS sequence"/>
</dbReference>
<comment type="caution">
    <text evidence="1">The sequence shown here is derived from an EMBL/GenBank/DDBJ whole genome shotgun (WGS) entry which is preliminary data.</text>
</comment>
<dbReference type="RefSeq" id="WP_116187247.1">
    <property type="nucleotide sequence ID" value="NZ_QTTN01000001.1"/>
</dbReference>
<organism evidence="1 2">
    <name type="scientific">Paenibacillus taihuensis</name>
    <dbReference type="NCBI Taxonomy" id="1156355"/>
    <lineage>
        <taxon>Bacteria</taxon>
        <taxon>Bacillati</taxon>
        <taxon>Bacillota</taxon>
        <taxon>Bacilli</taxon>
        <taxon>Bacillales</taxon>
        <taxon>Paenibacillaceae</taxon>
        <taxon>Paenibacillus</taxon>
    </lineage>
</organism>
<evidence type="ECO:0000313" key="1">
    <source>
        <dbReference type="EMBL" id="REE94533.1"/>
    </source>
</evidence>
<dbReference type="Gene3D" id="1.10.10.2520">
    <property type="entry name" value="Cell wall hydrolase SleB, domain 1"/>
    <property type="match status" value="1"/>
</dbReference>
<dbReference type="OrthoDB" id="2623478at2"/>
<reference evidence="1 2" key="1">
    <citation type="submission" date="2018-08" db="EMBL/GenBank/DDBJ databases">
        <title>Genomic Encyclopedia of Type Strains, Phase III (KMG-III): the genomes of soil and plant-associated and newly described type strains.</title>
        <authorList>
            <person name="Whitman W."/>
        </authorList>
    </citation>
    <scope>NUCLEOTIDE SEQUENCE [LARGE SCALE GENOMIC DNA]</scope>
    <source>
        <strain evidence="1 2">CGMCC 1.10966</strain>
    </source>
</reference>
<evidence type="ECO:0000313" key="2">
    <source>
        <dbReference type="Proteomes" id="UP000256304"/>
    </source>
</evidence>
<dbReference type="EMBL" id="QTTN01000001">
    <property type="protein sequence ID" value="REE94533.1"/>
    <property type="molecule type" value="Genomic_DNA"/>
</dbReference>
<name>A0A3D9SKW0_9BACL</name>
<protein>
    <submittedName>
        <fullName evidence="1">Uncharacterized protein</fullName>
    </submittedName>
</protein>
<keyword evidence="2" id="KW-1185">Reference proteome</keyword>
<proteinExistence type="predicted"/>
<sequence length="177" mass="19936">MRLILLIVGVIILGLKWTNPTTPRFEQWVTKQETQSGQNTKLSDLHDVRRKSYLFFSIHELLIIREHNDRYTRSVSYSGVGILGMIFPTSKPTNVGKQAPLFKDKFQLKSDDRALIESLVELEAHDEPYITQVAIAAVVFNRMKLVDFSGSVPDVIMQLNAAAMENIAVSESAKKCG</sequence>
<dbReference type="InterPro" id="IPR042047">
    <property type="entry name" value="SleB_dom1"/>
</dbReference>
<dbReference type="AlphaFoldDB" id="A0A3D9SKW0"/>